<accession>A0ABN6XZG0</accession>
<evidence type="ECO:0000256" key="2">
    <source>
        <dbReference type="SAM" id="Phobius"/>
    </source>
</evidence>
<proteinExistence type="predicted"/>
<dbReference type="RefSeq" id="WP_286343455.1">
    <property type="nucleotide sequence ID" value="NZ_AP027732.1"/>
</dbReference>
<evidence type="ECO:0000256" key="1">
    <source>
        <dbReference type="SAM" id="MobiDB-lite"/>
    </source>
</evidence>
<keyword evidence="4" id="KW-1185">Reference proteome</keyword>
<evidence type="ECO:0000313" key="3">
    <source>
        <dbReference type="EMBL" id="BDZ50429.1"/>
    </source>
</evidence>
<dbReference type="EMBL" id="AP027732">
    <property type="protein sequence ID" value="BDZ50429.1"/>
    <property type="molecule type" value="Genomic_DNA"/>
</dbReference>
<dbReference type="InterPro" id="IPR021401">
    <property type="entry name" value="DUF3040"/>
</dbReference>
<keyword evidence="2" id="KW-0472">Membrane</keyword>
<feature type="region of interest" description="Disordered" evidence="1">
    <location>
        <begin position="90"/>
        <end position="133"/>
    </location>
</feature>
<evidence type="ECO:0000313" key="4">
    <source>
        <dbReference type="Proteomes" id="UP001321486"/>
    </source>
</evidence>
<name>A0ABN6XZG0_9MICO</name>
<feature type="transmembrane region" description="Helical" evidence="2">
    <location>
        <begin position="38"/>
        <end position="59"/>
    </location>
</feature>
<reference evidence="4" key="1">
    <citation type="journal article" date="2019" name="Int. J. Syst. Evol. Microbiol.">
        <title>The Global Catalogue of Microorganisms (GCM) 10K type strain sequencing project: providing services to taxonomists for standard genome sequencing and annotation.</title>
        <authorList>
            <consortium name="The Broad Institute Genomics Platform"/>
            <consortium name="The Broad Institute Genome Sequencing Center for Infectious Disease"/>
            <person name="Wu L."/>
            <person name="Ma J."/>
        </authorList>
    </citation>
    <scope>NUCLEOTIDE SEQUENCE [LARGE SCALE GENOMIC DNA]</scope>
    <source>
        <strain evidence="4">NBRC 108728</strain>
    </source>
</reference>
<feature type="compositionally biased region" description="Basic and acidic residues" evidence="1">
    <location>
        <begin position="119"/>
        <end position="133"/>
    </location>
</feature>
<keyword evidence="2" id="KW-1133">Transmembrane helix</keyword>
<gene>
    <name evidence="3" type="ORF">GCM10025867_26700</name>
</gene>
<dbReference type="Proteomes" id="UP001321486">
    <property type="component" value="Chromosome"/>
</dbReference>
<keyword evidence="2" id="KW-0812">Transmembrane</keyword>
<evidence type="ECO:0008006" key="5">
    <source>
        <dbReference type="Google" id="ProtNLM"/>
    </source>
</evidence>
<feature type="transmembrane region" description="Helical" evidence="2">
    <location>
        <begin position="65"/>
        <end position="83"/>
    </location>
</feature>
<dbReference type="Pfam" id="PF11239">
    <property type="entry name" value="DUF3040"/>
    <property type="match status" value="1"/>
</dbReference>
<organism evidence="3 4">
    <name type="scientific">Frondihabitans sucicola</name>
    <dbReference type="NCBI Taxonomy" id="1268041"/>
    <lineage>
        <taxon>Bacteria</taxon>
        <taxon>Bacillati</taxon>
        <taxon>Actinomycetota</taxon>
        <taxon>Actinomycetes</taxon>
        <taxon>Micrococcales</taxon>
        <taxon>Microbacteriaceae</taxon>
        <taxon>Frondihabitans</taxon>
    </lineage>
</organism>
<sequence length="133" mass="14496">MPLSEQEQRLLEEMERSLYNNDSDFVTTMGSRRGRPSYTMVVVGILGALVGVAVVVAGVAFRQPLVGVAGFVILLAGALFAIAPPRRRRSLLGPAPVPPHSSTGQGPRAKPNRGSMMDRLNERWDRRQGGDER</sequence>
<protein>
    <recommendedName>
        <fullName evidence="5">DUF3040 domain-containing protein</fullName>
    </recommendedName>
</protein>